<accession>A0ACB7UAR6</accession>
<gene>
    <name evidence="1" type="ORF">IHE45_17G017900</name>
</gene>
<organism evidence="1 2">
    <name type="scientific">Dioscorea alata</name>
    <name type="common">Purple yam</name>
    <dbReference type="NCBI Taxonomy" id="55571"/>
    <lineage>
        <taxon>Eukaryota</taxon>
        <taxon>Viridiplantae</taxon>
        <taxon>Streptophyta</taxon>
        <taxon>Embryophyta</taxon>
        <taxon>Tracheophyta</taxon>
        <taxon>Spermatophyta</taxon>
        <taxon>Magnoliopsida</taxon>
        <taxon>Liliopsida</taxon>
        <taxon>Dioscoreales</taxon>
        <taxon>Dioscoreaceae</taxon>
        <taxon>Dioscorea</taxon>
    </lineage>
</organism>
<comment type="caution">
    <text evidence="1">The sequence shown here is derived from an EMBL/GenBank/DDBJ whole genome shotgun (WGS) entry which is preliminary data.</text>
</comment>
<dbReference type="EMBL" id="CM037027">
    <property type="protein sequence ID" value="KAH7657373.1"/>
    <property type="molecule type" value="Genomic_DNA"/>
</dbReference>
<sequence>MMFPSSASLMLNQRLVELDQRNMPTSPMPFISHQPSPSPPPPPPPPPPPLLPHHLTLLPPYLLQSPLPPPPSHHLRESLPMTSTSNYLPLNPRHDPCPPLSSNNIPRSWGEEGGMSGKRTTTTTVTATTTLSVERQQNQKMINSSGGNGLSVASLRMKKVKARRKVREPRFCFKTMSEIDVLDDGYKWRKYGQKVVKNTQHPRSYYRCTQDNCRVKKRVERLAEDPRMVITTYEGRHAHSPSHDEDHDSHTPSSHHHPSFLW</sequence>
<keyword evidence="2" id="KW-1185">Reference proteome</keyword>
<dbReference type="Proteomes" id="UP000827976">
    <property type="component" value="Chromosome 17"/>
</dbReference>
<evidence type="ECO:0000313" key="2">
    <source>
        <dbReference type="Proteomes" id="UP000827976"/>
    </source>
</evidence>
<reference evidence="2" key="1">
    <citation type="journal article" date="2022" name="Nat. Commun.">
        <title>Chromosome evolution and the genetic basis of agronomically important traits in greater yam.</title>
        <authorList>
            <person name="Bredeson J.V."/>
            <person name="Lyons J.B."/>
            <person name="Oniyinde I.O."/>
            <person name="Okereke N.R."/>
            <person name="Kolade O."/>
            <person name="Nnabue I."/>
            <person name="Nwadili C.O."/>
            <person name="Hribova E."/>
            <person name="Parker M."/>
            <person name="Nwogha J."/>
            <person name="Shu S."/>
            <person name="Carlson J."/>
            <person name="Kariba R."/>
            <person name="Muthemba S."/>
            <person name="Knop K."/>
            <person name="Barton G.J."/>
            <person name="Sherwood A.V."/>
            <person name="Lopez-Montes A."/>
            <person name="Asiedu R."/>
            <person name="Jamnadass R."/>
            <person name="Muchugi A."/>
            <person name="Goodstein D."/>
            <person name="Egesi C.N."/>
            <person name="Featherston J."/>
            <person name="Asfaw A."/>
            <person name="Simpson G.G."/>
            <person name="Dolezel J."/>
            <person name="Hendre P.S."/>
            <person name="Van Deynze A."/>
            <person name="Kumar P.L."/>
            <person name="Obidiegwu J.E."/>
            <person name="Bhattacharjee R."/>
            <person name="Rokhsar D.S."/>
        </authorList>
    </citation>
    <scope>NUCLEOTIDE SEQUENCE [LARGE SCALE GENOMIC DNA]</scope>
    <source>
        <strain evidence="2">cv. TDa95/00328</strain>
    </source>
</reference>
<protein>
    <submittedName>
        <fullName evidence="1">WRKY domain-containing protein</fullName>
    </submittedName>
</protein>
<proteinExistence type="predicted"/>
<evidence type="ECO:0000313" key="1">
    <source>
        <dbReference type="EMBL" id="KAH7657373.1"/>
    </source>
</evidence>
<name>A0ACB7UAR6_DIOAL</name>